<dbReference type="EMBL" id="BJXB01000005">
    <property type="protein sequence ID" value="GEM45912.1"/>
    <property type="molecule type" value="Genomic_DNA"/>
</dbReference>
<protein>
    <submittedName>
        <fullName evidence="1">Uncharacterized protein</fullName>
    </submittedName>
</protein>
<comment type="caution">
    <text evidence="1">The sequence shown here is derived from an EMBL/GenBank/DDBJ whole genome shotgun (WGS) entry which is preliminary data.</text>
</comment>
<dbReference type="RefSeq" id="WP_146883621.1">
    <property type="nucleotide sequence ID" value="NZ_BJXB01000005.1"/>
</dbReference>
<proteinExistence type="predicted"/>
<evidence type="ECO:0000313" key="1">
    <source>
        <dbReference type="EMBL" id="GEM45912.1"/>
    </source>
</evidence>
<keyword evidence="2" id="KW-1185">Reference proteome</keyword>
<name>A0A511MZE4_DEIC1</name>
<evidence type="ECO:0000313" key="2">
    <source>
        <dbReference type="Proteomes" id="UP000321306"/>
    </source>
</evidence>
<organism evidence="1 2">
    <name type="scientific">Deinococcus cellulosilyticus (strain DSM 18568 / NBRC 106333 / KACC 11606 / 5516J-15)</name>
    <dbReference type="NCBI Taxonomy" id="1223518"/>
    <lineage>
        <taxon>Bacteria</taxon>
        <taxon>Thermotogati</taxon>
        <taxon>Deinococcota</taxon>
        <taxon>Deinococci</taxon>
        <taxon>Deinococcales</taxon>
        <taxon>Deinococcaceae</taxon>
        <taxon>Deinococcus</taxon>
    </lineage>
</organism>
<dbReference type="AlphaFoldDB" id="A0A511MZE4"/>
<reference evidence="1 2" key="1">
    <citation type="submission" date="2019-07" db="EMBL/GenBank/DDBJ databases">
        <title>Whole genome shotgun sequence of Deinococcus cellulosilyticus NBRC 106333.</title>
        <authorList>
            <person name="Hosoyama A."/>
            <person name="Uohara A."/>
            <person name="Ohji S."/>
            <person name="Ichikawa N."/>
        </authorList>
    </citation>
    <scope>NUCLEOTIDE SEQUENCE [LARGE SCALE GENOMIC DNA]</scope>
    <source>
        <strain evidence="1 2">NBRC 106333</strain>
    </source>
</reference>
<accession>A0A511MZE4</accession>
<dbReference type="Proteomes" id="UP000321306">
    <property type="component" value="Unassembled WGS sequence"/>
</dbReference>
<gene>
    <name evidence="1" type="ORF">DC3_15470</name>
</gene>
<sequence length="141" mass="15653">MTVTTPSEKTQKAMALTFEVPVVTGGNVTIRRMGLGEMNHLAAEWFEFIQAFAERFLDPAAPPGTGGLEIGERIIELSLVRPEDANRITAADLEPLLAKIWEVNNMASLVNFMLGRYKELLKAWEKAIQAQTVPTQTQKQP</sequence>